<gene>
    <name evidence="1" type="ORF">S03H2_33498</name>
</gene>
<organism evidence="1">
    <name type="scientific">marine sediment metagenome</name>
    <dbReference type="NCBI Taxonomy" id="412755"/>
    <lineage>
        <taxon>unclassified sequences</taxon>
        <taxon>metagenomes</taxon>
        <taxon>ecological metagenomes</taxon>
    </lineage>
</organism>
<comment type="caution">
    <text evidence="1">The sequence shown here is derived from an EMBL/GenBank/DDBJ whole genome shotgun (WGS) entry which is preliminary data.</text>
</comment>
<evidence type="ECO:0000313" key="1">
    <source>
        <dbReference type="EMBL" id="GAH48758.1"/>
    </source>
</evidence>
<proteinExistence type="predicted"/>
<feature type="non-terminal residue" evidence="1">
    <location>
        <position position="1"/>
    </location>
</feature>
<protein>
    <submittedName>
        <fullName evidence="1">Uncharacterized protein</fullName>
    </submittedName>
</protein>
<accession>X1HTY7</accession>
<dbReference type="EMBL" id="BARU01020388">
    <property type="protein sequence ID" value="GAH48758.1"/>
    <property type="molecule type" value="Genomic_DNA"/>
</dbReference>
<sequence length="225" mass="24901">VVIPPSVITLDMEKLRKFEGTYSLSSGGHLEADVESGRLTIKAKGQDATNALFFPEKTAPGLFEDLNKLSVSVFEAAIKGDYKPFENILQDKERRLERVRQLIEMRIQRYKERTGEIQEVKVSGTLPSDYGGKDAVMTHVQLKGEKGSIYFSLYWRNKMNIGVGPLMGIQEILIPFMPVSGTEFAGYHLGMAKNIRLSFGVDSSGAINGLTVNNPSGDLSARKIK</sequence>
<reference evidence="1" key="1">
    <citation type="journal article" date="2014" name="Front. Microbiol.">
        <title>High frequency of phylogenetically diverse reductive dehalogenase-homologous genes in deep subseafloor sedimentary metagenomes.</title>
        <authorList>
            <person name="Kawai M."/>
            <person name="Futagami T."/>
            <person name="Toyoda A."/>
            <person name="Takaki Y."/>
            <person name="Nishi S."/>
            <person name="Hori S."/>
            <person name="Arai W."/>
            <person name="Tsubouchi T."/>
            <person name="Morono Y."/>
            <person name="Uchiyama I."/>
            <person name="Ito T."/>
            <person name="Fujiyama A."/>
            <person name="Inagaki F."/>
            <person name="Takami H."/>
        </authorList>
    </citation>
    <scope>NUCLEOTIDE SEQUENCE</scope>
    <source>
        <strain evidence="1">Expedition CK06-06</strain>
    </source>
</reference>
<name>X1HTY7_9ZZZZ</name>
<dbReference type="AlphaFoldDB" id="X1HTY7"/>